<protein>
    <recommendedName>
        <fullName evidence="1">Ig-like domain-containing protein</fullName>
    </recommendedName>
</protein>
<dbReference type="AlphaFoldDB" id="A0ABD0LLB4"/>
<name>A0ABD0LLB4_9CAEN</name>
<evidence type="ECO:0000313" key="2">
    <source>
        <dbReference type="EMBL" id="KAK7499767.1"/>
    </source>
</evidence>
<feature type="domain" description="Ig-like" evidence="1">
    <location>
        <begin position="413"/>
        <end position="493"/>
    </location>
</feature>
<proteinExistence type="predicted"/>
<accession>A0ABD0LLB4</accession>
<organism evidence="2 3">
    <name type="scientific">Batillaria attramentaria</name>
    <dbReference type="NCBI Taxonomy" id="370345"/>
    <lineage>
        <taxon>Eukaryota</taxon>
        <taxon>Metazoa</taxon>
        <taxon>Spiralia</taxon>
        <taxon>Lophotrochozoa</taxon>
        <taxon>Mollusca</taxon>
        <taxon>Gastropoda</taxon>
        <taxon>Caenogastropoda</taxon>
        <taxon>Sorbeoconcha</taxon>
        <taxon>Cerithioidea</taxon>
        <taxon>Batillariidae</taxon>
        <taxon>Batillaria</taxon>
    </lineage>
</organism>
<dbReference type="InterPro" id="IPR036179">
    <property type="entry name" value="Ig-like_dom_sf"/>
</dbReference>
<comment type="caution">
    <text evidence="2">The sequence shown here is derived from an EMBL/GenBank/DDBJ whole genome shotgun (WGS) entry which is preliminary data.</text>
</comment>
<keyword evidence="3" id="KW-1185">Reference proteome</keyword>
<evidence type="ECO:0000313" key="3">
    <source>
        <dbReference type="Proteomes" id="UP001519460"/>
    </source>
</evidence>
<dbReference type="InterPro" id="IPR007110">
    <property type="entry name" value="Ig-like_dom"/>
</dbReference>
<dbReference type="EMBL" id="JACVVK020000042">
    <property type="protein sequence ID" value="KAK7499767.1"/>
    <property type="molecule type" value="Genomic_DNA"/>
</dbReference>
<evidence type="ECO:0000259" key="1">
    <source>
        <dbReference type="PROSITE" id="PS50835"/>
    </source>
</evidence>
<feature type="domain" description="Ig-like" evidence="1">
    <location>
        <begin position="306"/>
        <end position="406"/>
    </location>
</feature>
<dbReference type="SUPFAM" id="SSF48726">
    <property type="entry name" value="Immunoglobulin"/>
    <property type="match status" value="2"/>
</dbReference>
<gene>
    <name evidence="2" type="ORF">BaRGS_00009108</name>
</gene>
<sequence>MTVNADYVVDCIKYDPYPSNWTLTWTLLSPGGQETELGSCTEYSQCISPLSPNFTAQGDWWASAGYQLSISQVQLSLNGSVLRCKETGFSDDQEYYEDEATCTIGVNWVDLQCDEDGFSLTENNNHNMFCRLSGDAPVNVTWTLVSPSGQQQDLGNCTDVQDICVSPLSPYMTLSMTDRNWNSYNPEGSFSLLSVDKIQRETTGTLVCTEHYGERVVSSACSLDVVCNDGIVAELEYEVPPAADDDDDDYSFPALSKLFDGRRPFYPTPFITTDGKQYYRGFYTYTWPVPSRDGHYVYFSEPYPGPRYSRLRAAEEFTIVSPSPPAHNCSSVRIIAELGHLTCTCSSLSMGQPPGRLIWYSGDVAVVTGEYGVSTLRATYDVDRQDDGKNFMCQLDWAVSYNASVSDRVAYGPDSVEIQQRQLFDADGSPHVIVTCVVTGVNPLTSDMITWGGLCQGQQGLTCTVTSGDDGKEVTCTVTNPANDGHSATSTVALRFSGCGPDHHDHPPVKQDKTLRDYTGLDMSTVHTPPAAGSGTIAEESYTACTSAHDEEQFEEVYTNLDCEVDDRI</sequence>
<dbReference type="Proteomes" id="UP001519460">
    <property type="component" value="Unassembled WGS sequence"/>
</dbReference>
<dbReference type="PROSITE" id="PS50835">
    <property type="entry name" value="IG_LIKE"/>
    <property type="match status" value="2"/>
</dbReference>
<reference evidence="2 3" key="1">
    <citation type="journal article" date="2023" name="Sci. Data">
        <title>Genome assembly of the Korean intertidal mud-creeper Batillaria attramentaria.</title>
        <authorList>
            <person name="Patra A.K."/>
            <person name="Ho P.T."/>
            <person name="Jun S."/>
            <person name="Lee S.J."/>
            <person name="Kim Y."/>
            <person name="Won Y.J."/>
        </authorList>
    </citation>
    <scope>NUCLEOTIDE SEQUENCE [LARGE SCALE GENOMIC DNA]</scope>
    <source>
        <strain evidence="2">Wonlab-2016</strain>
    </source>
</reference>